<dbReference type="SUPFAM" id="SSF48452">
    <property type="entry name" value="TPR-like"/>
    <property type="match status" value="3"/>
</dbReference>
<dbReference type="InterPro" id="IPR011990">
    <property type="entry name" value="TPR-like_helical_dom_sf"/>
</dbReference>
<dbReference type="Pfam" id="PF25058">
    <property type="entry name" value="ARM_TT21"/>
    <property type="match status" value="1"/>
</dbReference>
<name>A0ABZ2T044_9ENTE</name>
<evidence type="ECO:0000313" key="2">
    <source>
        <dbReference type="EMBL" id="WYJ80735.1"/>
    </source>
</evidence>
<dbReference type="EMBL" id="CP147250">
    <property type="protein sequence ID" value="WYJ80735.1"/>
    <property type="molecule type" value="Genomic_DNA"/>
</dbReference>
<evidence type="ECO:0000256" key="1">
    <source>
        <dbReference type="PROSITE-ProRule" id="PRU00339"/>
    </source>
</evidence>
<organism evidence="2 3">
    <name type="scientific">Candidatus Enterococcus mangumiae</name>
    <dbReference type="NCBI Taxonomy" id="2230878"/>
    <lineage>
        <taxon>Bacteria</taxon>
        <taxon>Bacillati</taxon>
        <taxon>Bacillota</taxon>
        <taxon>Bacilli</taxon>
        <taxon>Lactobacillales</taxon>
        <taxon>Enterococcaceae</taxon>
        <taxon>Enterococcus</taxon>
    </lineage>
</organism>
<accession>A0ABZ2T044</accession>
<dbReference type="Proteomes" id="UP000664360">
    <property type="component" value="Chromosome"/>
</dbReference>
<gene>
    <name evidence="2" type="ORF">DOK79_002318</name>
</gene>
<dbReference type="Pfam" id="PF14559">
    <property type="entry name" value="TPR_19"/>
    <property type="match status" value="1"/>
</dbReference>
<dbReference type="Gene3D" id="1.25.40.10">
    <property type="entry name" value="Tetratricopeptide repeat domain"/>
    <property type="match status" value="2"/>
</dbReference>
<dbReference type="PANTHER" id="PTHR12558">
    <property type="entry name" value="CELL DIVISION CYCLE 16,23,27"/>
    <property type="match status" value="1"/>
</dbReference>
<protein>
    <recommendedName>
        <fullName evidence="4">Tetratricopeptide repeat protein</fullName>
    </recommendedName>
</protein>
<proteinExistence type="predicted"/>
<sequence>MMTNSEKMLQALADENLTQANEYLAKALQDDPADVLHELGEELLAIGFLEEAKSIFEHLLTVSPENDEWNIPLAEIAIEDNEIDQAFDYLEKIQQDSEYYPQALLAIADLYQVIGIPEVSEAKLKEAAKLLPEEPLIQFALAELYFSVDRFSVDRFNEASALYEMLLANGIEEISNISMQERLGQSLSMQGNFEEAIPPLEAALAEERTDDRLFQLAFTNLQLNENEKAINYLQELRELNPQYQSLYLYLGQALQEEEMIEEAQQVLEDGIKENPFQVELYHLASENAFRLHDTEKAEQLLLDALNVGDKQDETLLTLSNLYLDQERYEDVVQTVNQMEEVANPYAEWNLAHAYNELEDFAVAAVHYEQAANELDHEPDFLKEYALFLREEGQLAKTRELLAKYLTYEPGDMEVLSLLDDLTER</sequence>
<keyword evidence="3" id="KW-1185">Reference proteome</keyword>
<dbReference type="SMART" id="SM00028">
    <property type="entry name" value="TPR"/>
    <property type="match status" value="5"/>
</dbReference>
<dbReference type="RefSeq" id="WP_206859317.1">
    <property type="nucleotide sequence ID" value="NZ_CP147250.1"/>
</dbReference>
<reference evidence="2 3" key="1">
    <citation type="submission" date="2024-03" db="EMBL/GenBank/DDBJ databases">
        <title>The Genome Sequence of Enterococcus sp. DIV1094.</title>
        <authorList>
            <consortium name="The Broad Institute Genomics Platform"/>
            <consortium name="The Broad Institute Microbial Omics Core"/>
            <consortium name="The Broad Institute Genomic Center for Infectious Diseases"/>
            <person name="Earl A."/>
            <person name="Manson A."/>
            <person name="Gilmore M."/>
            <person name="Schwartman J."/>
            <person name="Shea T."/>
            <person name="Abouelleil A."/>
            <person name="Cao P."/>
            <person name="Chapman S."/>
            <person name="Cusick C."/>
            <person name="Young S."/>
            <person name="Neafsey D."/>
            <person name="Nusbaum C."/>
            <person name="Birren B."/>
        </authorList>
    </citation>
    <scope>NUCLEOTIDE SEQUENCE [LARGE SCALE GENOMIC DNA]</scope>
    <source>
        <strain evidence="2 3">DIV1094</strain>
    </source>
</reference>
<dbReference type="PROSITE" id="PS50005">
    <property type="entry name" value="TPR"/>
    <property type="match status" value="1"/>
</dbReference>
<dbReference type="PANTHER" id="PTHR12558:SF50">
    <property type="entry name" value="ASSEMBLY CHAPERONE OF RPL4-RELATED"/>
    <property type="match status" value="1"/>
</dbReference>
<feature type="repeat" description="TPR" evidence="1">
    <location>
        <begin position="33"/>
        <end position="66"/>
    </location>
</feature>
<evidence type="ECO:0000313" key="3">
    <source>
        <dbReference type="Proteomes" id="UP000664360"/>
    </source>
</evidence>
<evidence type="ECO:0008006" key="4">
    <source>
        <dbReference type="Google" id="ProtNLM"/>
    </source>
</evidence>
<keyword evidence="1" id="KW-0802">TPR repeat</keyword>
<dbReference type="InterPro" id="IPR019734">
    <property type="entry name" value="TPR_rpt"/>
</dbReference>